<protein>
    <submittedName>
        <fullName evidence="1">Uncharacterized protein</fullName>
    </submittedName>
</protein>
<evidence type="ECO:0000313" key="1">
    <source>
        <dbReference type="EMBL" id="NAS12504.1"/>
    </source>
</evidence>
<dbReference type="Proteomes" id="UP000475249">
    <property type="component" value="Unassembled WGS sequence"/>
</dbReference>
<dbReference type="RefSeq" id="WP_238857904.1">
    <property type="nucleotide sequence ID" value="NZ_WXYO01000005.1"/>
</dbReference>
<sequence length="80" mass="8528">MTKTTTNLVGILITILAGTYFFATYCSECRVEKNDPTVMEVQIPSPDAPKASTTGPEVTLASNNVEKAKAENSTALTSDE</sequence>
<dbReference type="AlphaFoldDB" id="A0A6L9ECM8"/>
<dbReference type="EMBL" id="WXYO01000005">
    <property type="protein sequence ID" value="NAS12504.1"/>
    <property type="molecule type" value="Genomic_DNA"/>
</dbReference>
<reference evidence="1 2" key="1">
    <citation type="submission" date="2020-01" db="EMBL/GenBank/DDBJ databases">
        <title>Bacteria diversity of Porities sp.</title>
        <authorList>
            <person name="Wang G."/>
        </authorList>
    </citation>
    <scope>NUCLEOTIDE SEQUENCE [LARGE SCALE GENOMIC DNA]</scope>
    <source>
        <strain evidence="1 2">R33</strain>
    </source>
</reference>
<proteinExistence type="predicted"/>
<keyword evidence="2" id="KW-1185">Reference proteome</keyword>
<evidence type="ECO:0000313" key="2">
    <source>
        <dbReference type="Proteomes" id="UP000475249"/>
    </source>
</evidence>
<organism evidence="1 2">
    <name type="scientific">Poritiphilus flavus</name>
    <dbReference type="NCBI Taxonomy" id="2697053"/>
    <lineage>
        <taxon>Bacteria</taxon>
        <taxon>Pseudomonadati</taxon>
        <taxon>Bacteroidota</taxon>
        <taxon>Flavobacteriia</taxon>
        <taxon>Flavobacteriales</taxon>
        <taxon>Flavobacteriaceae</taxon>
        <taxon>Poritiphilus</taxon>
    </lineage>
</organism>
<name>A0A6L9ECM8_9FLAO</name>
<comment type="caution">
    <text evidence="1">The sequence shown here is derived from an EMBL/GenBank/DDBJ whole genome shotgun (WGS) entry which is preliminary data.</text>
</comment>
<accession>A0A6L9ECM8</accession>
<gene>
    <name evidence="1" type="ORF">GTQ38_10865</name>
</gene>